<keyword evidence="1" id="KW-1133">Transmembrane helix</keyword>
<comment type="caution">
    <text evidence="2">The sequence shown here is derived from an EMBL/GenBank/DDBJ whole genome shotgun (WGS) entry which is preliminary data.</text>
</comment>
<organism evidence="2">
    <name type="scientific">bioreactor metagenome</name>
    <dbReference type="NCBI Taxonomy" id="1076179"/>
    <lineage>
        <taxon>unclassified sequences</taxon>
        <taxon>metagenomes</taxon>
        <taxon>ecological metagenomes</taxon>
    </lineage>
</organism>
<protein>
    <submittedName>
        <fullName evidence="2">Uncharacterized protein</fullName>
    </submittedName>
</protein>
<evidence type="ECO:0000256" key="1">
    <source>
        <dbReference type="SAM" id="Phobius"/>
    </source>
</evidence>
<feature type="transmembrane region" description="Helical" evidence="1">
    <location>
        <begin position="72"/>
        <end position="91"/>
    </location>
</feature>
<proteinExistence type="predicted"/>
<keyword evidence="1" id="KW-0472">Membrane</keyword>
<evidence type="ECO:0000313" key="2">
    <source>
        <dbReference type="EMBL" id="MPN43406.1"/>
    </source>
</evidence>
<dbReference type="EMBL" id="VSSQ01101793">
    <property type="protein sequence ID" value="MPN43406.1"/>
    <property type="molecule type" value="Genomic_DNA"/>
</dbReference>
<sequence>MLIANKVHQVMIVLAPHVWGYEVILQGSQLVEKVLMPVKHIDVRQAITIGPHFPVSGAFELQQLFIRQKQRITLFHIVGIADHAGLVVILFKQRMREFGALHPSVFKEKEKGTFWKRFAGIKIIIDILLGDRDISTIMQCAQMLAQPYVADNGFAFLGTDADVRYCDKTALTLRSPG</sequence>
<accession>A0A645HXS4</accession>
<gene>
    <name evidence="2" type="ORF">SDC9_190965</name>
</gene>
<reference evidence="2" key="1">
    <citation type="submission" date="2019-08" db="EMBL/GenBank/DDBJ databases">
        <authorList>
            <person name="Kucharzyk K."/>
            <person name="Murdoch R.W."/>
            <person name="Higgins S."/>
            <person name="Loffler F."/>
        </authorList>
    </citation>
    <scope>NUCLEOTIDE SEQUENCE</scope>
</reference>
<name>A0A645HXS4_9ZZZZ</name>
<dbReference type="AlphaFoldDB" id="A0A645HXS4"/>
<keyword evidence="1" id="KW-0812">Transmembrane</keyword>